<accession>A0A223LFY4</accession>
<organism evidence="1 2">
    <name type="scientific">Bacillus phage Anthony</name>
    <dbReference type="NCBI Taxonomy" id="2024253"/>
    <lineage>
        <taxon>Viruses</taxon>
        <taxon>Duplodnaviria</taxon>
        <taxon>Heunggongvirae</taxon>
        <taxon>Uroviricota</taxon>
        <taxon>Caudoviricetes</taxon>
        <taxon>Herelleviridae</taxon>
        <taxon>Bastillevirinae</taxon>
        <taxon>Bastillevirus</taxon>
        <taxon>Bastillevirus CAM003</taxon>
    </lineage>
</organism>
<proteinExistence type="predicted"/>
<dbReference type="InterPro" id="IPR000119">
    <property type="entry name" value="Hist_DNA-bd"/>
</dbReference>
<dbReference type="Pfam" id="PF00216">
    <property type="entry name" value="Bac_DNA_binding"/>
    <property type="match status" value="1"/>
</dbReference>
<evidence type="ECO:0000313" key="1">
    <source>
        <dbReference type="EMBL" id="ASU00997.1"/>
    </source>
</evidence>
<reference evidence="2" key="1">
    <citation type="submission" date="2017-07" db="EMBL/GenBank/DDBJ databases">
        <authorList>
            <person name="Abker F."/>
            <person name="Adetunja A."/>
            <person name="Azinge I."/>
            <person name="Baskerville V."/>
            <person name="Brown C."/>
            <person name="Cabassa I."/>
            <person name="Cannady D."/>
            <person name="Duran G."/>
            <person name="Franklin M."/>
            <person name="Kontchou K."/>
            <person name="Kelly K.-A."/>
            <person name="Mohamed A."/>
            <person name="Okusolubo T."/>
            <person name="Oriala D."/>
            <person name="Shrestha A."/>
            <person name="Song A."/>
            <person name="Spruill R."/>
            <person name="Williams K."/>
            <person name="Nunn R."/>
            <person name="Johnson A."/>
            <person name="Erill I."/>
            <person name="Caruso S.M."/>
        </authorList>
    </citation>
    <scope>NUCLEOTIDE SEQUENCE [LARGE SCALE GENOMIC DNA]</scope>
</reference>
<dbReference type="GO" id="GO:0003677">
    <property type="term" value="F:DNA binding"/>
    <property type="evidence" value="ECO:0007669"/>
    <property type="project" value="InterPro"/>
</dbReference>
<dbReference type="GO" id="GO:0030527">
    <property type="term" value="F:structural constituent of chromatin"/>
    <property type="evidence" value="ECO:0007669"/>
    <property type="project" value="InterPro"/>
</dbReference>
<protein>
    <submittedName>
        <fullName evidence="1">DNA binding protein</fullName>
    </submittedName>
</protein>
<dbReference type="EMBL" id="MF498901">
    <property type="protein sequence ID" value="ASU00997.1"/>
    <property type="molecule type" value="Genomic_DNA"/>
</dbReference>
<gene>
    <name evidence="1" type="ORF">ANTHONY_157</name>
</gene>
<evidence type="ECO:0000313" key="2">
    <source>
        <dbReference type="Proteomes" id="UP000222424"/>
    </source>
</evidence>
<dbReference type="SUPFAM" id="SSF47729">
    <property type="entry name" value="IHF-like DNA-binding proteins"/>
    <property type="match status" value="1"/>
</dbReference>
<dbReference type="Gene3D" id="4.10.520.10">
    <property type="entry name" value="IHF-like DNA-binding proteins"/>
    <property type="match status" value="1"/>
</dbReference>
<sequence length="117" mass="13786">MSDMLSEVLVNRTEMARRIAINGGYTQKEIEKILKLQEDVIEEAMYRGETVKHGKLYKLSLHELPEKECWDNFNDRYVTRKAVYTPKFQPLIRLEQIRIPVKEENKDVQEATSEDKG</sequence>
<name>A0A223LFY4_9CAUD</name>
<dbReference type="Proteomes" id="UP000222424">
    <property type="component" value="Genome"/>
</dbReference>
<dbReference type="InterPro" id="IPR010992">
    <property type="entry name" value="IHF-like_DNA-bd_dom_sf"/>
</dbReference>